<dbReference type="InterPro" id="IPR006073">
    <property type="entry name" value="GTP-bd"/>
</dbReference>
<dbReference type="GO" id="GO:0005525">
    <property type="term" value="F:GTP binding"/>
    <property type="evidence" value="ECO:0007669"/>
    <property type="project" value="UniProtKB-KW"/>
</dbReference>
<dbReference type="PANTHER" id="PTHR11089:SF9">
    <property type="entry name" value="NUCLEOLAR GTP-BINDING PROTEIN 2"/>
    <property type="match status" value="1"/>
</dbReference>
<feature type="compositionally biased region" description="Low complexity" evidence="8">
    <location>
        <begin position="36"/>
        <end position="49"/>
    </location>
</feature>
<keyword evidence="4 7" id="KW-0539">Nucleus</keyword>
<accession>A0AAN0JDF9</accession>
<comment type="similarity">
    <text evidence="7">Belongs to the TRAFAC class YlqF/YawG GTPase family. NOG2 subfamily.</text>
</comment>
<feature type="compositionally biased region" description="Basic and acidic residues" evidence="8">
    <location>
        <begin position="854"/>
        <end position="875"/>
    </location>
</feature>
<evidence type="ECO:0000256" key="6">
    <source>
        <dbReference type="ARBA" id="ARBA00065814"/>
    </source>
</evidence>
<evidence type="ECO:0000313" key="10">
    <source>
        <dbReference type="EnsemblMetazoa" id="XP_019854777.1"/>
    </source>
</evidence>
<dbReference type="Proteomes" id="UP000007879">
    <property type="component" value="Unassembled WGS sequence"/>
</dbReference>
<feature type="compositionally biased region" description="Polar residues" evidence="8">
    <location>
        <begin position="193"/>
        <end position="203"/>
    </location>
</feature>
<feature type="region of interest" description="Disordered" evidence="8">
    <location>
        <begin position="655"/>
        <end position="696"/>
    </location>
</feature>
<dbReference type="InterPro" id="IPR023179">
    <property type="entry name" value="GTP-bd_ortho_bundle_sf"/>
</dbReference>
<keyword evidence="2 7" id="KW-0547">Nucleotide-binding</keyword>
<dbReference type="PRINTS" id="PR00326">
    <property type="entry name" value="GTP1OBG"/>
</dbReference>
<feature type="region of interest" description="Disordered" evidence="8">
    <location>
        <begin position="193"/>
        <end position="217"/>
    </location>
</feature>
<evidence type="ECO:0000256" key="1">
    <source>
        <dbReference type="ARBA" id="ARBA00004604"/>
    </source>
</evidence>
<dbReference type="EnsemblMetazoa" id="XM_019999218.1">
    <property type="protein sequence ID" value="XP_019854777.1"/>
    <property type="gene ID" value="LOC100638223"/>
</dbReference>
<dbReference type="FunFam" id="1.10.1580.10:FF:000001">
    <property type="entry name" value="Nucleolar GTP-binding protein 2"/>
    <property type="match status" value="1"/>
</dbReference>
<feature type="domain" description="CP-type G" evidence="9">
    <location>
        <begin position="237"/>
        <end position="398"/>
    </location>
</feature>
<evidence type="ECO:0000259" key="9">
    <source>
        <dbReference type="PROSITE" id="PS51721"/>
    </source>
</evidence>
<dbReference type="GO" id="GO:0005730">
    <property type="term" value="C:nucleolus"/>
    <property type="evidence" value="ECO:0007669"/>
    <property type="project" value="UniProtKB-SubCell"/>
</dbReference>
<evidence type="ECO:0000313" key="11">
    <source>
        <dbReference type="Proteomes" id="UP000007879"/>
    </source>
</evidence>
<dbReference type="InterPro" id="IPR030378">
    <property type="entry name" value="G_CP_dom"/>
</dbReference>
<evidence type="ECO:0000256" key="3">
    <source>
        <dbReference type="ARBA" id="ARBA00023134"/>
    </source>
</evidence>
<dbReference type="InterPro" id="IPR012971">
    <property type="entry name" value="NOG2_N_dom"/>
</dbReference>
<reference evidence="10" key="2">
    <citation type="submission" date="2024-06" db="UniProtKB">
        <authorList>
            <consortium name="EnsemblMetazoa"/>
        </authorList>
    </citation>
    <scope>IDENTIFICATION</scope>
</reference>
<evidence type="ECO:0000256" key="4">
    <source>
        <dbReference type="ARBA" id="ARBA00023242"/>
    </source>
</evidence>
<proteinExistence type="inferred from homology"/>
<dbReference type="PROSITE" id="PS51721">
    <property type="entry name" value="G_CP"/>
    <property type="match status" value="1"/>
</dbReference>
<dbReference type="GeneID" id="100638223"/>
<dbReference type="Pfam" id="PF08153">
    <property type="entry name" value="NGP1NT"/>
    <property type="match status" value="1"/>
</dbReference>
<evidence type="ECO:0000256" key="8">
    <source>
        <dbReference type="SAM" id="MobiDB-lite"/>
    </source>
</evidence>
<dbReference type="FunFam" id="3.40.50.300:FF:000559">
    <property type="entry name" value="Nuclear/nucleolar GTPase 2"/>
    <property type="match status" value="1"/>
</dbReference>
<feature type="region of interest" description="Disordered" evidence="8">
    <location>
        <begin position="549"/>
        <end position="605"/>
    </location>
</feature>
<dbReference type="Gene3D" id="3.40.50.300">
    <property type="entry name" value="P-loop containing nucleotide triphosphate hydrolases"/>
    <property type="match status" value="1"/>
</dbReference>
<dbReference type="InterPro" id="IPR024929">
    <property type="entry name" value="GNL2_CP_dom"/>
</dbReference>
<dbReference type="InterPro" id="IPR027417">
    <property type="entry name" value="P-loop_NTPase"/>
</dbReference>
<sequence>MRGGATTPTCKHVTNGGMGRVMKKSKGGGGSKNRRSSNGGNSLKKSNSSTNPDRVSTGKHMSRDKSTIKRLQMYSKGGKVIRNHKGHVVKPAPFQSSVKSGEVARVQPNSKWFGNTRVIGQSALQKFQEEMGKVMKDPYKVVMRQTGLPISLLNEKSKTARVHVLDTESFENTFGPKAQRKKPHLKSSNLEDMLEQAQSSAEQYDSEKDKDLDTQEPEYKYEDREPIFSKGQSKRLWNELYKVIDSSDVVIQVLDARDPQGTRSRHIEEFLRKDKPHKHLIFILNKCDLVPTWVTTRWVALLSSEYPTLAFHASLTNSFGKGSLINLLRQFAKLHKDKKQISVGFIGYPNVGKSSIINTLRSKKVCNVAPIAGETKVWQYITLMRRIYLIDCPGVVYPTNDTDTDIVLKGVVRVENIKEPSEHIPAVLDRVKTQYLQRTYGVYEWNDHIEFLEKVAKKSGKLLKGGDPDINTVSKMILNDFQRGKLPYFVRPSTDKDKDEGVFENAEEELTEGESSLVPSLMNLSRRACTLYDINCDGLEEVGFNETASINSNDQEGGVASESINSNSSDEGDVSININASDEGGPSVSNSTGRPAPAGPHVTLSDQYNPLLEQHSMHHGIKSLLNIIKPPIAPKVNEPIEEGTESQDIVSKFTDSADQRVETDQTEADTNQSTDEVPLADQEEEEEVSDDNGGSALSLPAVYCCGQYLELDQDTETLPSPPPPPVERWNKRYHEQLSTDSDSPKRIKGTCSGDVIIVDVRAEHDKRRREFKESLILSSTDHEPGTATGTAMGTAMGKRREGGSADGKRGVAKAPFYSMTIDESAVTVVEMPRAMKKKPIAKEVVVKKRKRLERRGGSSDEETVKKKVSRKEEKRQKLKKKGFYNLVNVKNKRRKEK</sequence>
<evidence type="ECO:0000256" key="2">
    <source>
        <dbReference type="ARBA" id="ARBA00022741"/>
    </source>
</evidence>
<feature type="compositionally biased region" description="Acidic residues" evidence="8">
    <location>
        <begin position="681"/>
        <end position="690"/>
    </location>
</feature>
<dbReference type="CDD" id="cd01858">
    <property type="entry name" value="NGP_1"/>
    <property type="match status" value="1"/>
</dbReference>
<evidence type="ECO:0000256" key="7">
    <source>
        <dbReference type="RuleBase" id="RU364023"/>
    </source>
</evidence>
<feature type="region of interest" description="Disordered" evidence="8">
    <location>
        <begin position="850"/>
        <end position="897"/>
    </location>
</feature>
<reference evidence="11" key="1">
    <citation type="journal article" date="2010" name="Nature">
        <title>The Amphimedon queenslandica genome and the evolution of animal complexity.</title>
        <authorList>
            <person name="Srivastava M."/>
            <person name="Simakov O."/>
            <person name="Chapman J."/>
            <person name="Fahey B."/>
            <person name="Gauthier M.E."/>
            <person name="Mitros T."/>
            <person name="Richards G.S."/>
            <person name="Conaco C."/>
            <person name="Dacre M."/>
            <person name="Hellsten U."/>
            <person name="Larroux C."/>
            <person name="Putnam N.H."/>
            <person name="Stanke M."/>
            <person name="Adamska M."/>
            <person name="Darling A."/>
            <person name="Degnan S.M."/>
            <person name="Oakley T.H."/>
            <person name="Plachetzki D.C."/>
            <person name="Zhai Y."/>
            <person name="Adamski M."/>
            <person name="Calcino A."/>
            <person name="Cummins S.F."/>
            <person name="Goodstein D.M."/>
            <person name="Harris C."/>
            <person name="Jackson D.J."/>
            <person name="Leys S.P."/>
            <person name="Shu S."/>
            <person name="Woodcroft B.J."/>
            <person name="Vervoort M."/>
            <person name="Kosik K.S."/>
            <person name="Manning G."/>
            <person name="Degnan B.M."/>
            <person name="Rokhsar D.S."/>
        </authorList>
    </citation>
    <scope>NUCLEOTIDE SEQUENCE [LARGE SCALE GENOMIC DNA]</scope>
</reference>
<name>A0AAN0JDF9_AMPQE</name>
<dbReference type="Gene3D" id="1.10.1580.10">
    <property type="match status" value="1"/>
</dbReference>
<dbReference type="AlphaFoldDB" id="A0AAN0JDF9"/>
<comment type="subcellular location">
    <subcellularLocation>
        <location evidence="1 7">Nucleus</location>
        <location evidence="1 7">Nucleolus</location>
    </subcellularLocation>
</comment>
<feature type="compositionally biased region" description="Basic and acidic residues" evidence="8">
    <location>
        <begin position="798"/>
        <end position="809"/>
    </location>
</feature>
<dbReference type="SUPFAM" id="SSF52540">
    <property type="entry name" value="P-loop containing nucleoside triphosphate hydrolases"/>
    <property type="match status" value="1"/>
</dbReference>
<feature type="compositionally biased region" description="Low complexity" evidence="8">
    <location>
        <begin position="785"/>
        <end position="796"/>
    </location>
</feature>
<organism evidence="10 11">
    <name type="scientific">Amphimedon queenslandica</name>
    <name type="common">Sponge</name>
    <dbReference type="NCBI Taxonomy" id="400682"/>
    <lineage>
        <taxon>Eukaryota</taxon>
        <taxon>Metazoa</taxon>
        <taxon>Porifera</taxon>
        <taxon>Demospongiae</taxon>
        <taxon>Heteroscleromorpha</taxon>
        <taxon>Haplosclerida</taxon>
        <taxon>Niphatidae</taxon>
        <taxon>Amphimedon</taxon>
    </lineage>
</organism>
<feature type="compositionally biased region" description="Basic and acidic residues" evidence="8">
    <location>
        <begin position="205"/>
        <end position="217"/>
    </location>
</feature>
<comment type="function">
    <text evidence="5">GTPase that associates with pre-60S ribosomal subunits in the nucleolus and is required for their nuclear export and maturation. May promote cell proliferation possibly by increasing p53/TP53 protein levels, and consequently those of its downstream product CDKN1A/p21, and decreasing RPL23A protein levels.</text>
</comment>
<dbReference type="InterPro" id="IPR050755">
    <property type="entry name" value="TRAFAC_YlqF/YawG_RiboMat"/>
</dbReference>
<feature type="region of interest" description="Disordered" evidence="8">
    <location>
        <begin position="1"/>
        <end position="69"/>
    </location>
</feature>
<dbReference type="RefSeq" id="XP_019854777.1">
    <property type="nucleotide sequence ID" value="XM_019999218.1"/>
</dbReference>
<protein>
    <recommendedName>
        <fullName evidence="7">Nucleolar GTP-binding protein 2</fullName>
    </recommendedName>
</protein>
<dbReference type="KEGG" id="aqu:100638223"/>
<dbReference type="Pfam" id="PF01926">
    <property type="entry name" value="MMR_HSR1"/>
    <property type="match status" value="1"/>
</dbReference>
<keyword evidence="11" id="KW-1185">Reference proteome</keyword>
<comment type="subunit">
    <text evidence="6">Interacts with LYAR and RPL23A. Interacts with the nuclear importin-beta receptor and, at a lower extent, with importin-alpha.</text>
</comment>
<evidence type="ECO:0000256" key="5">
    <source>
        <dbReference type="ARBA" id="ARBA00054763"/>
    </source>
</evidence>
<feature type="region of interest" description="Disordered" evidence="8">
    <location>
        <begin position="780"/>
        <end position="809"/>
    </location>
</feature>
<keyword evidence="3 7" id="KW-0342">GTP-binding</keyword>
<dbReference type="PANTHER" id="PTHR11089">
    <property type="entry name" value="GTP-BINDING PROTEIN-RELATED"/>
    <property type="match status" value="1"/>
</dbReference>